<reference evidence="2 3" key="1">
    <citation type="submission" date="2022-11" db="EMBL/GenBank/DDBJ databases">
        <title>Minimal conservation of predation-associated metabolite biosynthetic gene clusters underscores biosynthetic potential of Myxococcota including descriptions for ten novel species: Archangium lansinium sp. nov., Myxococcus landrumus sp. nov., Nannocystis bai.</title>
        <authorList>
            <person name="Ahearne A."/>
            <person name="Stevens C."/>
            <person name="Dowd S."/>
        </authorList>
    </citation>
    <scope>NUCLEOTIDE SEQUENCE [LARGE SCALE GENOMIC DNA]</scope>
    <source>
        <strain evidence="2 3">NCWAL01</strain>
    </source>
</reference>
<dbReference type="Proteomes" id="UP001221838">
    <property type="component" value="Unassembled WGS sequence"/>
</dbReference>
<comment type="caution">
    <text evidence="2">The sequence shown here is derived from an EMBL/GenBank/DDBJ whole genome shotgun (WGS) entry which is preliminary data.</text>
</comment>
<dbReference type="EMBL" id="JAQNDM010000002">
    <property type="protein sequence ID" value="MDC0710456.1"/>
    <property type="molecule type" value="Genomic_DNA"/>
</dbReference>
<name>A0ABT5D9Y4_9BACT</name>
<keyword evidence="3" id="KW-1185">Reference proteome</keyword>
<keyword evidence="1" id="KW-0732">Signal</keyword>
<evidence type="ECO:0000313" key="3">
    <source>
        <dbReference type="Proteomes" id="UP001221838"/>
    </source>
</evidence>
<feature type="chain" id="PRO_5045604011" description="Lipoprotein" evidence="1">
    <location>
        <begin position="26"/>
        <end position="87"/>
    </location>
</feature>
<organism evidence="2 3">
    <name type="scientific">Stigmatella ashevillensis</name>
    <dbReference type="NCBI Taxonomy" id="2995309"/>
    <lineage>
        <taxon>Bacteria</taxon>
        <taxon>Pseudomonadati</taxon>
        <taxon>Myxococcota</taxon>
        <taxon>Myxococcia</taxon>
        <taxon>Myxococcales</taxon>
        <taxon>Cystobacterineae</taxon>
        <taxon>Archangiaceae</taxon>
        <taxon>Stigmatella</taxon>
    </lineage>
</organism>
<evidence type="ECO:0000256" key="1">
    <source>
        <dbReference type="SAM" id="SignalP"/>
    </source>
</evidence>
<evidence type="ECO:0000313" key="2">
    <source>
        <dbReference type="EMBL" id="MDC0710456.1"/>
    </source>
</evidence>
<dbReference type="RefSeq" id="WP_272139931.1">
    <property type="nucleotide sequence ID" value="NZ_JAQNDM010000002.1"/>
</dbReference>
<accession>A0ABT5D9Y4</accession>
<gene>
    <name evidence="2" type="ORF">POL68_18405</name>
</gene>
<protein>
    <recommendedName>
        <fullName evidence="4">Lipoprotein</fullName>
    </recommendedName>
</protein>
<feature type="signal peptide" evidence="1">
    <location>
        <begin position="1"/>
        <end position="25"/>
    </location>
</feature>
<proteinExistence type="predicted"/>
<evidence type="ECO:0008006" key="4">
    <source>
        <dbReference type="Google" id="ProtNLM"/>
    </source>
</evidence>
<sequence length="87" mass="9235">MNSVSFSLKLWLCAALVGMSSGCSVDFPEDKPYSCASDDDCGGQGYVCATLRDLQYCCLPEPEVCGNYVDDDCDGQVDETGPNGEAC</sequence>